<evidence type="ECO:0000313" key="3">
    <source>
        <dbReference type="Proteomes" id="UP000013827"/>
    </source>
</evidence>
<feature type="region of interest" description="Disordered" evidence="1">
    <location>
        <begin position="38"/>
        <end position="106"/>
    </location>
</feature>
<dbReference type="HOGENOM" id="CLU_875604_0_0_1"/>
<feature type="compositionally biased region" description="Low complexity" evidence="1">
    <location>
        <begin position="307"/>
        <end position="318"/>
    </location>
</feature>
<accession>A0A0D3INF8</accession>
<feature type="region of interest" description="Disordered" evidence="1">
    <location>
        <begin position="181"/>
        <end position="318"/>
    </location>
</feature>
<dbReference type="GeneID" id="17258944"/>
<evidence type="ECO:0000256" key="1">
    <source>
        <dbReference type="SAM" id="MobiDB-lite"/>
    </source>
</evidence>
<keyword evidence="3" id="KW-1185">Reference proteome</keyword>
<dbReference type="KEGG" id="ehx:EMIHUDRAFT_459627"/>
<reference evidence="2" key="2">
    <citation type="submission" date="2024-10" db="UniProtKB">
        <authorList>
            <consortium name="EnsemblProtists"/>
        </authorList>
    </citation>
    <scope>IDENTIFICATION</scope>
</reference>
<proteinExistence type="predicted"/>
<reference evidence="3" key="1">
    <citation type="journal article" date="2013" name="Nature">
        <title>Pan genome of the phytoplankton Emiliania underpins its global distribution.</title>
        <authorList>
            <person name="Read B.A."/>
            <person name="Kegel J."/>
            <person name="Klute M.J."/>
            <person name="Kuo A."/>
            <person name="Lefebvre S.C."/>
            <person name="Maumus F."/>
            <person name="Mayer C."/>
            <person name="Miller J."/>
            <person name="Monier A."/>
            <person name="Salamov A."/>
            <person name="Young J."/>
            <person name="Aguilar M."/>
            <person name="Claverie J.M."/>
            <person name="Frickenhaus S."/>
            <person name="Gonzalez K."/>
            <person name="Herman E.K."/>
            <person name="Lin Y.C."/>
            <person name="Napier J."/>
            <person name="Ogata H."/>
            <person name="Sarno A.F."/>
            <person name="Shmutz J."/>
            <person name="Schroeder D."/>
            <person name="de Vargas C."/>
            <person name="Verret F."/>
            <person name="von Dassow P."/>
            <person name="Valentin K."/>
            <person name="Van de Peer Y."/>
            <person name="Wheeler G."/>
            <person name="Dacks J.B."/>
            <person name="Delwiche C.F."/>
            <person name="Dyhrman S.T."/>
            <person name="Glockner G."/>
            <person name="John U."/>
            <person name="Richards T."/>
            <person name="Worden A.Z."/>
            <person name="Zhang X."/>
            <person name="Grigoriev I.V."/>
            <person name="Allen A.E."/>
            <person name="Bidle K."/>
            <person name="Borodovsky M."/>
            <person name="Bowler C."/>
            <person name="Brownlee C."/>
            <person name="Cock J.M."/>
            <person name="Elias M."/>
            <person name="Gladyshev V.N."/>
            <person name="Groth M."/>
            <person name="Guda C."/>
            <person name="Hadaegh A."/>
            <person name="Iglesias-Rodriguez M.D."/>
            <person name="Jenkins J."/>
            <person name="Jones B.M."/>
            <person name="Lawson T."/>
            <person name="Leese F."/>
            <person name="Lindquist E."/>
            <person name="Lobanov A."/>
            <person name="Lomsadze A."/>
            <person name="Malik S.B."/>
            <person name="Marsh M.E."/>
            <person name="Mackinder L."/>
            <person name="Mock T."/>
            <person name="Mueller-Roeber B."/>
            <person name="Pagarete A."/>
            <person name="Parker M."/>
            <person name="Probert I."/>
            <person name="Quesneville H."/>
            <person name="Raines C."/>
            <person name="Rensing S.A."/>
            <person name="Riano-Pachon D.M."/>
            <person name="Richier S."/>
            <person name="Rokitta S."/>
            <person name="Shiraiwa Y."/>
            <person name="Soanes D.M."/>
            <person name="van der Giezen M."/>
            <person name="Wahlund T.M."/>
            <person name="Williams B."/>
            <person name="Wilson W."/>
            <person name="Wolfe G."/>
            <person name="Wurch L.L."/>
        </authorList>
    </citation>
    <scope>NUCLEOTIDE SEQUENCE</scope>
</reference>
<dbReference type="AlphaFoldDB" id="A0A0D3INF8"/>
<feature type="compositionally biased region" description="Basic and acidic residues" evidence="1">
    <location>
        <begin position="249"/>
        <end position="259"/>
    </location>
</feature>
<dbReference type="PaxDb" id="2903-EOD12793"/>
<dbReference type="RefSeq" id="XP_005765222.1">
    <property type="nucleotide sequence ID" value="XM_005765165.1"/>
</dbReference>
<dbReference type="Proteomes" id="UP000013827">
    <property type="component" value="Unassembled WGS sequence"/>
</dbReference>
<feature type="compositionally biased region" description="Low complexity" evidence="1">
    <location>
        <begin position="205"/>
        <end position="219"/>
    </location>
</feature>
<dbReference type="EnsemblProtists" id="EOD12793">
    <property type="protein sequence ID" value="EOD12793"/>
    <property type="gene ID" value="EMIHUDRAFT_459627"/>
</dbReference>
<feature type="compositionally biased region" description="Low complexity" evidence="1">
    <location>
        <begin position="80"/>
        <end position="90"/>
    </location>
</feature>
<sequence>MVTNSTHSTQLADIFFRADKVLSEADLARTNELRRTYRQWRSGSSVEPHADPLQAKLSASTEETRSRAKMRRVKTYGQLGSASGSDTSSTSPPPSEARADTPRSGLWRGRVPASGMLVSVFPSSNESWLYVLMNGEFGVPFEIGVSDKGVIYGKLQFRQKMQQWVLLRVEPREWQSLQLEGDARRAAAHPRGGGAARRQGDRRAAVAQRGGAQGGAQEASKGRGRRPGRRPRRRPRRRGGRRRRRRRAQQLEKAKDRSGDGAVGEPAPPRGRSDGRRRAGGASHGAVELGRRRRGRRHAGRGRRGDAAAAAVGAAAAG</sequence>
<feature type="compositionally biased region" description="Basic residues" evidence="1">
    <location>
        <begin position="222"/>
        <end position="248"/>
    </location>
</feature>
<feature type="compositionally biased region" description="Basic residues" evidence="1">
    <location>
        <begin position="291"/>
        <end position="302"/>
    </location>
</feature>
<protein>
    <submittedName>
        <fullName evidence="2">Uncharacterized protein</fullName>
    </submittedName>
</protein>
<organism evidence="2 3">
    <name type="scientific">Emiliania huxleyi (strain CCMP1516)</name>
    <dbReference type="NCBI Taxonomy" id="280463"/>
    <lineage>
        <taxon>Eukaryota</taxon>
        <taxon>Haptista</taxon>
        <taxon>Haptophyta</taxon>
        <taxon>Prymnesiophyceae</taxon>
        <taxon>Isochrysidales</taxon>
        <taxon>Noelaerhabdaceae</taxon>
        <taxon>Emiliania</taxon>
    </lineage>
</organism>
<evidence type="ECO:0000313" key="2">
    <source>
        <dbReference type="EnsemblProtists" id="EOD12793"/>
    </source>
</evidence>
<name>A0A0D3INF8_EMIH1</name>